<proteinExistence type="inferred from homology"/>
<comment type="similarity">
    <text evidence="12">Belongs to the cytochrome b561 family.</text>
</comment>
<evidence type="ECO:0000259" key="14">
    <source>
        <dbReference type="Pfam" id="PF01292"/>
    </source>
</evidence>
<dbReference type="PANTHER" id="PTHR30529:SF6">
    <property type="entry name" value="BLL0291 PROTEIN"/>
    <property type="match status" value="1"/>
</dbReference>
<protein>
    <submittedName>
        <fullName evidence="15">Cytochrome b/b6 domain-containing protein</fullName>
    </submittedName>
</protein>
<dbReference type="InterPro" id="IPR052168">
    <property type="entry name" value="Cytochrome_b561_oxidase"/>
</dbReference>
<keyword evidence="4" id="KW-1003">Cell membrane</keyword>
<evidence type="ECO:0000256" key="6">
    <source>
        <dbReference type="ARBA" id="ARBA00022692"/>
    </source>
</evidence>
<feature type="transmembrane region" description="Helical" evidence="13">
    <location>
        <begin position="144"/>
        <end position="166"/>
    </location>
</feature>
<evidence type="ECO:0000256" key="11">
    <source>
        <dbReference type="ARBA" id="ARBA00023136"/>
    </source>
</evidence>
<dbReference type="SUPFAM" id="SSF81342">
    <property type="entry name" value="Transmembrane di-heme cytochromes"/>
    <property type="match status" value="1"/>
</dbReference>
<evidence type="ECO:0000256" key="1">
    <source>
        <dbReference type="ARBA" id="ARBA00001970"/>
    </source>
</evidence>
<sequence>MSAQRYTRTAMVLHWLVAVLVIANLSYTWFISSLPDSAVRPAIDLHKSFGLTVLGLVLLRILWRLSHRPPPLPDSMPALERGGAHLAHALLYVLILALPITGWIHDSAFKFAAQHPLTLFWTIPWFRIAAIADLPPAQKEAVHAFWFSVHVWLSYVLIALLALHLLGVIKHQVFDRNPVLGRMLPARRNS</sequence>
<comment type="caution">
    <text evidence="15">The sequence shown here is derived from an EMBL/GenBank/DDBJ whole genome shotgun (WGS) entry which is preliminary data.</text>
</comment>
<keyword evidence="7" id="KW-0479">Metal-binding</keyword>
<dbReference type="PANTHER" id="PTHR30529">
    <property type="entry name" value="CYTOCHROME B561"/>
    <property type="match status" value="1"/>
</dbReference>
<dbReference type="Proteomes" id="UP001524587">
    <property type="component" value="Unassembled WGS sequence"/>
</dbReference>
<feature type="domain" description="Cytochrome b561 bacterial/Ni-hydrogenase" evidence="14">
    <location>
        <begin position="5"/>
        <end position="185"/>
    </location>
</feature>
<evidence type="ECO:0000256" key="10">
    <source>
        <dbReference type="ARBA" id="ARBA00023004"/>
    </source>
</evidence>
<keyword evidence="9 13" id="KW-1133">Transmembrane helix</keyword>
<feature type="transmembrane region" description="Helical" evidence="13">
    <location>
        <begin position="45"/>
        <end position="63"/>
    </location>
</feature>
<evidence type="ECO:0000256" key="7">
    <source>
        <dbReference type="ARBA" id="ARBA00022723"/>
    </source>
</evidence>
<evidence type="ECO:0000313" key="16">
    <source>
        <dbReference type="Proteomes" id="UP001524587"/>
    </source>
</evidence>
<keyword evidence="8" id="KW-0249">Electron transport</keyword>
<keyword evidence="3" id="KW-0813">Transport</keyword>
<accession>A0ABT1W3U7</accession>
<organism evidence="15 16">
    <name type="scientific">Endosaccharibacter trunci</name>
    <dbReference type="NCBI Taxonomy" id="2812733"/>
    <lineage>
        <taxon>Bacteria</taxon>
        <taxon>Pseudomonadati</taxon>
        <taxon>Pseudomonadota</taxon>
        <taxon>Alphaproteobacteria</taxon>
        <taxon>Acetobacterales</taxon>
        <taxon>Acetobacteraceae</taxon>
        <taxon>Endosaccharibacter</taxon>
    </lineage>
</organism>
<evidence type="ECO:0000256" key="8">
    <source>
        <dbReference type="ARBA" id="ARBA00022982"/>
    </source>
</evidence>
<feature type="transmembrane region" description="Helical" evidence="13">
    <location>
        <begin position="12"/>
        <end position="30"/>
    </location>
</feature>
<comment type="cofactor">
    <cofactor evidence="1">
        <name>heme b</name>
        <dbReference type="ChEBI" id="CHEBI:60344"/>
    </cofactor>
</comment>
<name>A0ABT1W3U7_9PROT</name>
<keyword evidence="10" id="KW-0408">Iron</keyword>
<gene>
    <name evidence="15" type="ORF">NFI95_01345</name>
</gene>
<keyword evidence="6 13" id="KW-0812">Transmembrane</keyword>
<dbReference type="Pfam" id="PF01292">
    <property type="entry name" value="Ni_hydr_CYTB"/>
    <property type="match status" value="1"/>
</dbReference>
<evidence type="ECO:0000256" key="12">
    <source>
        <dbReference type="ARBA" id="ARBA00037975"/>
    </source>
</evidence>
<evidence type="ECO:0000313" key="15">
    <source>
        <dbReference type="EMBL" id="MCQ8277095.1"/>
    </source>
</evidence>
<evidence type="ECO:0000256" key="2">
    <source>
        <dbReference type="ARBA" id="ARBA00004651"/>
    </source>
</evidence>
<comment type="subcellular location">
    <subcellularLocation>
        <location evidence="2">Cell membrane</location>
        <topology evidence="2">Multi-pass membrane protein</topology>
    </subcellularLocation>
</comment>
<reference evidence="15 16" key="1">
    <citation type="submission" date="2022-06" db="EMBL/GenBank/DDBJ databases">
        <title>Endosaccharibacter gen. nov., sp. nov., endophytic bacteria isolated from sugarcane.</title>
        <authorList>
            <person name="Pitiwittayakul N."/>
            <person name="Yukphan P."/>
            <person name="Charoenyingcharoen P."/>
            <person name="Tanasupawat S."/>
        </authorList>
    </citation>
    <scope>NUCLEOTIDE SEQUENCE [LARGE SCALE GENOMIC DNA]</scope>
    <source>
        <strain evidence="15 16">KSS8</strain>
    </source>
</reference>
<dbReference type="EMBL" id="JAMSKV010000001">
    <property type="protein sequence ID" value="MCQ8277095.1"/>
    <property type="molecule type" value="Genomic_DNA"/>
</dbReference>
<evidence type="ECO:0000256" key="3">
    <source>
        <dbReference type="ARBA" id="ARBA00022448"/>
    </source>
</evidence>
<keyword evidence="11 13" id="KW-0472">Membrane</keyword>
<evidence type="ECO:0000256" key="9">
    <source>
        <dbReference type="ARBA" id="ARBA00022989"/>
    </source>
</evidence>
<dbReference type="InterPro" id="IPR011577">
    <property type="entry name" value="Cyt_b561_bac/Ni-Hgenase"/>
</dbReference>
<dbReference type="InterPro" id="IPR016174">
    <property type="entry name" value="Di-haem_cyt_TM"/>
</dbReference>
<keyword evidence="16" id="KW-1185">Reference proteome</keyword>
<feature type="transmembrane region" description="Helical" evidence="13">
    <location>
        <begin position="84"/>
        <end position="104"/>
    </location>
</feature>
<evidence type="ECO:0000256" key="5">
    <source>
        <dbReference type="ARBA" id="ARBA00022617"/>
    </source>
</evidence>
<evidence type="ECO:0000256" key="4">
    <source>
        <dbReference type="ARBA" id="ARBA00022475"/>
    </source>
</evidence>
<keyword evidence="5" id="KW-0349">Heme</keyword>
<evidence type="ECO:0000256" key="13">
    <source>
        <dbReference type="SAM" id="Phobius"/>
    </source>
</evidence>
<dbReference type="RefSeq" id="WP_422862537.1">
    <property type="nucleotide sequence ID" value="NZ_JAMSKV010000001.1"/>
</dbReference>